<evidence type="ECO:0000256" key="12">
    <source>
        <dbReference type="ARBA" id="ARBA00034617"/>
    </source>
</evidence>
<organism evidence="17">
    <name type="scientific">freshwater metagenome</name>
    <dbReference type="NCBI Taxonomy" id="449393"/>
    <lineage>
        <taxon>unclassified sequences</taxon>
        <taxon>metagenomes</taxon>
        <taxon>ecological metagenomes</taxon>
    </lineage>
</organism>
<name>A0A6J6J0C9_9ZZZZ</name>
<dbReference type="InterPro" id="IPR027417">
    <property type="entry name" value="P-loop_NTPase"/>
</dbReference>
<dbReference type="InterPro" id="IPR000212">
    <property type="entry name" value="DNA_helicase_UvrD/REP"/>
</dbReference>
<evidence type="ECO:0000256" key="2">
    <source>
        <dbReference type="ARBA" id="ARBA00022722"/>
    </source>
</evidence>
<dbReference type="GO" id="GO:0004527">
    <property type="term" value="F:exonuclease activity"/>
    <property type="evidence" value="ECO:0007669"/>
    <property type="project" value="UniProtKB-KW"/>
</dbReference>
<dbReference type="PROSITE" id="PS51198">
    <property type="entry name" value="UVRD_HELICASE_ATP_BIND"/>
    <property type="match status" value="1"/>
</dbReference>
<gene>
    <name evidence="17" type="ORF">UFOPK2132_00165</name>
</gene>
<keyword evidence="10" id="KW-0234">DNA repair</keyword>
<keyword evidence="7" id="KW-0269">Exonuclease</keyword>
<keyword evidence="5" id="KW-0378">Hydrolase</keyword>
<evidence type="ECO:0000256" key="14">
    <source>
        <dbReference type="ARBA" id="ARBA00048988"/>
    </source>
</evidence>
<comment type="similarity">
    <text evidence="1">Belongs to the helicase family. UvrD subfamily.</text>
</comment>
<evidence type="ECO:0000256" key="8">
    <source>
        <dbReference type="ARBA" id="ARBA00022840"/>
    </source>
</evidence>
<evidence type="ECO:0000256" key="5">
    <source>
        <dbReference type="ARBA" id="ARBA00022801"/>
    </source>
</evidence>
<keyword evidence="8" id="KW-0067">ATP-binding</keyword>
<dbReference type="GO" id="GO:0005524">
    <property type="term" value="F:ATP binding"/>
    <property type="evidence" value="ECO:0007669"/>
    <property type="project" value="UniProtKB-KW"/>
</dbReference>
<dbReference type="PROSITE" id="PS51217">
    <property type="entry name" value="UVRD_HELICASE_CTER"/>
    <property type="match status" value="1"/>
</dbReference>
<dbReference type="InterPro" id="IPR011335">
    <property type="entry name" value="Restrct_endonuc-II-like"/>
</dbReference>
<dbReference type="AlphaFoldDB" id="A0A6J6J0C9"/>
<dbReference type="InterPro" id="IPR038726">
    <property type="entry name" value="PDDEXK_AddAB-type"/>
</dbReference>
<dbReference type="Gene3D" id="3.40.50.300">
    <property type="entry name" value="P-loop containing nucleotide triphosphate hydrolases"/>
    <property type="match status" value="3"/>
</dbReference>
<keyword evidence="6" id="KW-0347">Helicase</keyword>
<sequence length="869" mass="97260">MVEKVIELARALNDNGQTAGNLQSEIARTVDHISRLPKKAGEEVSSRFAYVDTIVEELKPAPLIAELAEIFQKEKKLRSMVDYSDQVALALRAVTEFPDAATSIRESFSQVMLDEYQDTSVLQTRLLATLFAKRSVFAVGDPNQSIYGWRGASASNLDEFGIDFGTARNFSLRTSWRNPIQVLEKANEISAPLAKQASFETPKPLEQRVLPVKLEAMPDAPNGEVQVRFLETIEQEAQAIAEWFKPVLAKGSSCAVLMRKRSAMALFVETLQSNGIEVEVVGLGGLLELPEIVDLVSALKVIQRVDAGSELIRLLTGARWRIGAKDIDRLFVIGRKLSGPRQEGVFRQELTIVEALDEVTSESLELLSEFSPESLRRLRDAATLFRNLRSATSLPLADFVRVVAEELWLDIELRANPKLKNPMAQLESFYETVAGFGQASAASQLGAFLNWLDYAAKRERFELPKSNPAAGVVQVLTVHAAKGLEWDFVAVPNLVEDDFPSKPRSISGWLSGAELPYPLRGDARSLPVFDYEATRTQNDIKAAKDQFRADNKEHQLREEYRLIYVAITRTKQALLLTGSYWKPGNTGSRKPSRFLEQLAGEGFEFPEINSQANPLDLEPKTASWPLDPVGEKYGAVLKQAAEKVQQATKQLANSASDSKSSTVQEEIDLLLKEQDDRIARLSVVDLPVRIPASRFKEFVKDVDSIAAKYLRPTPSKPYRATRIGTQFHSWVEDFLVAEIDQTSSTAVSELAEIFKNSRFTNLKDSEIELEINLTQGVNTFVCKLDAVFKVGTRYEIVDWKTGSPPESKEQEQEMILQLALYRFAYSKLRNVPVDQIDVCFYFVGDNTELRPEVVPEPAELMKLWEKLFA</sequence>
<dbReference type="EMBL" id="CAEZVU010000015">
    <property type="protein sequence ID" value="CAB4630054.1"/>
    <property type="molecule type" value="Genomic_DNA"/>
</dbReference>
<dbReference type="GO" id="GO:0003677">
    <property type="term" value="F:DNA binding"/>
    <property type="evidence" value="ECO:0007669"/>
    <property type="project" value="UniProtKB-KW"/>
</dbReference>
<dbReference type="GO" id="GO:0033202">
    <property type="term" value="C:DNA helicase complex"/>
    <property type="evidence" value="ECO:0007669"/>
    <property type="project" value="TreeGrafter"/>
</dbReference>
<dbReference type="Gene3D" id="3.90.320.10">
    <property type="match status" value="1"/>
</dbReference>
<dbReference type="SUPFAM" id="SSF52540">
    <property type="entry name" value="P-loop containing nucleoside triphosphate hydrolases"/>
    <property type="match status" value="1"/>
</dbReference>
<evidence type="ECO:0000259" key="15">
    <source>
        <dbReference type="PROSITE" id="PS51198"/>
    </source>
</evidence>
<dbReference type="GO" id="GO:0000725">
    <property type="term" value="P:recombinational repair"/>
    <property type="evidence" value="ECO:0007669"/>
    <property type="project" value="TreeGrafter"/>
</dbReference>
<evidence type="ECO:0000256" key="10">
    <source>
        <dbReference type="ARBA" id="ARBA00023204"/>
    </source>
</evidence>
<feature type="domain" description="UvrD-like helicase ATP-binding" evidence="15">
    <location>
        <begin position="1"/>
        <end position="179"/>
    </location>
</feature>
<dbReference type="GO" id="GO:0043138">
    <property type="term" value="F:3'-5' DNA helicase activity"/>
    <property type="evidence" value="ECO:0007669"/>
    <property type="project" value="UniProtKB-EC"/>
</dbReference>
<evidence type="ECO:0000256" key="7">
    <source>
        <dbReference type="ARBA" id="ARBA00022839"/>
    </source>
</evidence>
<evidence type="ECO:0000256" key="13">
    <source>
        <dbReference type="ARBA" id="ARBA00034808"/>
    </source>
</evidence>
<evidence type="ECO:0000256" key="1">
    <source>
        <dbReference type="ARBA" id="ARBA00009922"/>
    </source>
</evidence>
<dbReference type="Gene3D" id="1.10.486.10">
    <property type="entry name" value="PCRA, domain 4"/>
    <property type="match status" value="1"/>
</dbReference>
<dbReference type="InterPro" id="IPR011604">
    <property type="entry name" value="PDDEXK-like_dom_sf"/>
</dbReference>
<proteinExistence type="inferred from homology"/>
<keyword evidence="2" id="KW-0540">Nuclease</keyword>
<keyword evidence="4" id="KW-0227">DNA damage</keyword>
<protein>
    <recommendedName>
        <fullName evidence="13">DNA 3'-5' helicase</fullName>
        <ecNumber evidence="13">5.6.2.4</ecNumber>
    </recommendedName>
</protein>
<evidence type="ECO:0000256" key="9">
    <source>
        <dbReference type="ARBA" id="ARBA00023125"/>
    </source>
</evidence>
<dbReference type="InterPro" id="IPR014017">
    <property type="entry name" value="DNA_helicase_UvrD-like_C"/>
</dbReference>
<dbReference type="PANTHER" id="PTHR11070">
    <property type="entry name" value="UVRD / RECB / PCRA DNA HELICASE FAMILY MEMBER"/>
    <property type="match status" value="1"/>
</dbReference>
<evidence type="ECO:0000256" key="11">
    <source>
        <dbReference type="ARBA" id="ARBA00023235"/>
    </source>
</evidence>
<keyword evidence="9" id="KW-0238">DNA-binding</keyword>
<keyword evidence="11" id="KW-0413">Isomerase</keyword>
<dbReference type="GO" id="GO:0005829">
    <property type="term" value="C:cytosol"/>
    <property type="evidence" value="ECO:0007669"/>
    <property type="project" value="TreeGrafter"/>
</dbReference>
<evidence type="ECO:0000256" key="6">
    <source>
        <dbReference type="ARBA" id="ARBA00022806"/>
    </source>
</evidence>
<dbReference type="Gene3D" id="1.10.10.160">
    <property type="match status" value="1"/>
</dbReference>
<dbReference type="PANTHER" id="PTHR11070:SF55">
    <property type="entry name" value="DNA 3'-5' HELICASE"/>
    <property type="match status" value="1"/>
</dbReference>
<evidence type="ECO:0000259" key="16">
    <source>
        <dbReference type="PROSITE" id="PS51217"/>
    </source>
</evidence>
<keyword evidence="3" id="KW-0547">Nucleotide-binding</keyword>
<evidence type="ECO:0000256" key="4">
    <source>
        <dbReference type="ARBA" id="ARBA00022763"/>
    </source>
</evidence>
<evidence type="ECO:0000256" key="3">
    <source>
        <dbReference type="ARBA" id="ARBA00022741"/>
    </source>
</evidence>
<feature type="domain" description="UvrD-like helicase C-terminal" evidence="16">
    <location>
        <begin position="180"/>
        <end position="483"/>
    </location>
</feature>
<dbReference type="Pfam" id="PF00580">
    <property type="entry name" value="UvrD-helicase"/>
    <property type="match status" value="1"/>
</dbReference>
<comment type="catalytic activity">
    <reaction evidence="12">
        <text>Couples ATP hydrolysis with the unwinding of duplex DNA by translocating in the 3'-5' direction.</text>
        <dbReference type="EC" id="5.6.2.4"/>
    </reaction>
</comment>
<reference evidence="17" key="1">
    <citation type="submission" date="2020-05" db="EMBL/GenBank/DDBJ databases">
        <authorList>
            <person name="Chiriac C."/>
            <person name="Salcher M."/>
            <person name="Ghai R."/>
            <person name="Kavagutti S V."/>
        </authorList>
    </citation>
    <scope>NUCLEOTIDE SEQUENCE</scope>
</reference>
<dbReference type="Pfam" id="PF12705">
    <property type="entry name" value="PDDEXK_1"/>
    <property type="match status" value="1"/>
</dbReference>
<dbReference type="EC" id="5.6.2.4" evidence="13"/>
<dbReference type="InterPro" id="IPR013986">
    <property type="entry name" value="DExx_box_DNA_helicase_dom_sf"/>
</dbReference>
<accession>A0A6J6J0C9</accession>
<dbReference type="Pfam" id="PF13361">
    <property type="entry name" value="UvrD_C"/>
    <property type="match status" value="1"/>
</dbReference>
<dbReference type="InterPro" id="IPR014016">
    <property type="entry name" value="UvrD-like_ATP-bd"/>
</dbReference>
<dbReference type="SUPFAM" id="SSF52980">
    <property type="entry name" value="Restriction endonuclease-like"/>
    <property type="match status" value="1"/>
</dbReference>
<comment type="catalytic activity">
    <reaction evidence="14">
        <text>ATP + H2O = ADP + phosphate + H(+)</text>
        <dbReference type="Rhea" id="RHEA:13065"/>
        <dbReference type="ChEBI" id="CHEBI:15377"/>
        <dbReference type="ChEBI" id="CHEBI:15378"/>
        <dbReference type="ChEBI" id="CHEBI:30616"/>
        <dbReference type="ChEBI" id="CHEBI:43474"/>
        <dbReference type="ChEBI" id="CHEBI:456216"/>
        <dbReference type="EC" id="5.6.2.4"/>
    </reaction>
</comment>
<evidence type="ECO:0000313" key="17">
    <source>
        <dbReference type="EMBL" id="CAB4630054.1"/>
    </source>
</evidence>